<organism evidence="1 2">
    <name type="scientific">Enterobacter kobei</name>
    <dbReference type="NCBI Taxonomy" id="208224"/>
    <lineage>
        <taxon>Bacteria</taxon>
        <taxon>Pseudomonadati</taxon>
        <taxon>Pseudomonadota</taxon>
        <taxon>Gammaproteobacteria</taxon>
        <taxon>Enterobacterales</taxon>
        <taxon>Enterobacteriaceae</taxon>
        <taxon>Enterobacter</taxon>
        <taxon>Enterobacter cloacae complex</taxon>
    </lineage>
</organism>
<geneLocation type="plasmid" evidence="1 2">
    <name>pENKO-1</name>
</geneLocation>
<name>A0AA86IWE3_9ENTR</name>
<dbReference type="Proteomes" id="UP000682928">
    <property type="component" value="Plasmid pENKO-1"/>
</dbReference>
<protein>
    <submittedName>
        <fullName evidence="1">Uncharacterized protein</fullName>
    </submittedName>
</protein>
<gene>
    <name evidence="1" type="ORF">ENKO_43320</name>
</gene>
<accession>A0AA86IWE3</accession>
<dbReference type="AlphaFoldDB" id="A0AA86IWE3"/>
<keyword evidence="1" id="KW-0614">Plasmid</keyword>
<reference evidence="1" key="1">
    <citation type="submission" date="2021-04" db="EMBL/GenBank/DDBJ databases">
        <title>Difference and commonality of drug resistance evolution in various bacteria. and drug sensitivity profiles.</title>
        <authorList>
            <person name="Maeda T."/>
            <person name="Shibai A."/>
            <person name="Kawada K."/>
            <person name="Kotani H."/>
            <person name="Tarusawa Y."/>
            <person name="Tanabe K."/>
            <person name="Furusawa C."/>
        </authorList>
    </citation>
    <scope>NUCLEOTIDE SEQUENCE</scope>
    <source>
        <strain evidence="1">JCM 8580</strain>
        <plasmid evidence="1">pENKO-1</plasmid>
    </source>
</reference>
<evidence type="ECO:0000313" key="2">
    <source>
        <dbReference type="Proteomes" id="UP000682928"/>
    </source>
</evidence>
<sequence length="80" mass="8772">MFLNDAGNQEGKTVAMTLYTQATPVPIATRVNIFRERLRNDIPARAKNGQPHHNTTGEARSSCSHVLYCGGTVFLKAGNR</sequence>
<proteinExistence type="predicted"/>
<evidence type="ECO:0000313" key="1">
    <source>
        <dbReference type="EMBL" id="BCU57738.1"/>
    </source>
</evidence>
<dbReference type="EMBL" id="AP024591">
    <property type="protein sequence ID" value="BCU57738.1"/>
    <property type="molecule type" value="Genomic_DNA"/>
</dbReference>